<comment type="caution">
    <text evidence="1">The sequence shown here is derived from an EMBL/GenBank/DDBJ whole genome shotgun (WGS) entry which is preliminary data.</text>
</comment>
<dbReference type="AlphaFoldDB" id="R7RMD6"/>
<evidence type="ECO:0000313" key="2">
    <source>
        <dbReference type="Proteomes" id="UP000014923"/>
    </source>
</evidence>
<name>R7RMD6_9CLOT</name>
<dbReference type="EMBL" id="CAVN010000085">
    <property type="protein sequence ID" value="CDF57199.1"/>
    <property type="molecule type" value="Genomic_DNA"/>
</dbReference>
<protein>
    <submittedName>
        <fullName evidence="1">Uncharacterized protein</fullName>
    </submittedName>
</protein>
<sequence>MKRKKYLLISLLVLIILLLSLNWMWIFKLYRVSLNLLCEYKGIKIKDYGITYYLPQSFNLNTIDFNDKVVLYHADFISSDKNIRGIVEVLNIGDLKTYLEKSKKSATGAVDFKYFNIYNKKVANKNAFVIEYLRRGNDNRYYRAYEYFIPTSQGYVFRMSFFIPDDIFNNNFYNLFEDIVNKTLIS</sequence>
<proteinExistence type="predicted"/>
<dbReference type="RefSeq" id="WP_018660145.1">
    <property type="nucleotide sequence ID" value="NZ_HF952018.1"/>
</dbReference>
<dbReference type="Proteomes" id="UP000014923">
    <property type="component" value="Unassembled WGS sequence"/>
</dbReference>
<dbReference type="HOGENOM" id="CLU_1453757_0_0_9"/>
<dbReference type="eggNOG" id="ENOG503353U">
    <property type="taxonomic scope" value="Bacteria"/>
</dbReference>
<keyword evidence="2" id="KW-1185">Reference proteome</keyword>
<dbReference type="OrthoDB" id="1904250at2"/>
<evidence type="ECO:0000313" key="1">
    <source>
        <dbReference type="EMBL" id="CDF57199.1"/>
    </source>
</evidence>
<reference evidence="1" key="1">
    <citation type="submission" date="2013-03" db="EMBL/GenBank/DDBJ databases">
        <title>Draft genome sequence of the hydrogen-ethanol-producing anaerobic alkalithermophilic Caloramator celere.</title>
        <authorList>
            <person name="Ciranna A."/>
            <person name="Larjo A."/>
            <person name="Kivisto A."/>
            <person name="Santala V."/>
            <person name="Roos C."/>
            <person name="Karp M."/>
        </authorList>
    </citation>
    <scope>NUCLEOTIDE SEQUENCE [LARGE SCALE GENOMIC DNA]</scope>
    <source>
        <strain evidence="1">DSM 8682</strain>
    </source>
</reference>
<gene>
    <name evidence="1" type="ORF">TCEL_00094</name>
</gene>
<organism evidence="1 2">
    <name type="scientific">Thermobrachium celere DSM 8682</name>
    <dbReference type="NCBI Taxonomy" id="941824"/>
    <lineage>
        <taxon>Bacteria</taxon>
        <taxon>Bacillati</taxon>
        <taxon>Bacillota</taxon>
        <taxon>Clostridia</taxon>
        <taxon>Eubacteriales</taxon>
        <taxon>Clostridiaceae</taxon>
        <taxon>Thermobrachium</taxon>
    </lineage>
</organism>
<accession>R7RMD6</accession>